<evidence type="ECO:0000259" key="4">
    <source>
        <dbReference type="Pfam" id="PF20990"/>
    </source>
</evidence>
<keyword evidence="2" id="KW-0812">Transmembrane</keyword>
<keyword evidence="2" id="KW-1133">Transmembrane helix</keyword>
<dbReference type="InterPro" id="IPR048389">
    <property type="entry name" value="YciQ-like_C"/>
</dbReference>
<dbReference type="Pfam" id="PF09972">
    <property type="entry name" value="DUF2207"/>
    <property type="match status" value="1"/>
</dbReference>
<dbReference type="AlphaFoldDB" id="A0A7X5U044"/>
<name>A0A7X5U044_9MYCO</name>
<accession>A0A7X5U044</accession>
<dbReference type="Pfam" id="PF20990">
    <property type="entry name" value="DUF2207_C"/>
    <property type="match status" value="1"/>
</dbReference>
<feature type="compositionally biased region" description="Low complexity" evidence="1">
    <location>
        <begin position="577"/>
        <end position="589"/>
    </location>
</feature>
<evidence type="ECO:0000256" key="1">
    <source>
        <dbReference type="SAM" id="MobiDB-lite"/>
    </source>
</evidence>
<keyword evidence="2" id="KW-0472">Membrane</keyword>
<dbReference type="Proteomes" id="UP000547444">
    <property type="component" value="Unassembled WGS sequence"/>
</dbReference>
<feature type="domain" description="DUF2207" evidence="3">
    <location>
        <begin position="39"/>
        <end position="236"/>
    </location>
</feature>
<evidence type="ECO:0000313" key="6">
    <source>
        <dbReference type="Proteomes" id="UP000547444"/>
    </source>
</evidence>
<evidence type="ECO:0000256" key="2">
    <source>
        <dbReference type="SAM" id="Phobius"/>
    </source>
</evidence>
<feature type="transmembrane region" description="Helical" evidence="2">
    <location>
        <begin position="443"/>
        <end position="463"/>
    </location>
</feature>
<proteinExistence type="predicted"/>
<gene>
    <name evidence="5" type="ORF">FHU31_002868</name>
</gene>
<evidence type="ECO:0000313" key="5">
    <source>
        <dbReference type="EMBL" id="NIH95912.1"/>
    </source>
</evidence>
<reference evidence="5 6" key="1">
    <citation type="submission" date="2020-03" db="EMBL/GenBank/DDBJ databases">
        <title>Sequencing the genomes of 1000 actinobacteria strains.</title>
        <authorList>
            <person name="Klenk H.-P."/>
        </authorList>
    </citation>
    <scope>NUCLEOTIDE SEQUENCE [LARGE SCALE GENOMIC DNA]</scope>
    <source>
        <strain evidence="5 6">DSM 44556</strain>
    </source>
</reference>
<comment type="caution">
    <text evidence="5">The sequence shown here is derived from an EMBL/GenBank/DDBJ whole genome shotgun (WGS) entry which is preliminary data.</text>
</comment>
<evidence type="ECO:0000259" key="3">
    <source>
        <dbReference type="Pfam" id="PF09972"/>
    </source>
</evidence>
<feature type="region of interest" description="Disordered" evidence="1">
    <location>
        <begin position="573"/>
        <end position="603"/>
    </location>
</feature>
<sequence>MGRLFRWSILLVLITFGFLWPVIFSGGAGSATTVDDPVEIADYTASYTVDAAGRLDAVETITGEFPSGRHGIFRYWDVANPNSPRVRQVPQIESILMDGEPAPYRMLWEDGERFRVAKIGSPDVTLDWGRHVFEIRYHIDGVLDPGKVGADKRFASTTGRALAETAFYWNVIAPSWNNIIHRVNITVTLPANVVGAQCSVGFGAGRECTDLTVRGDTVTLRATGLQPRTPVTLRAGIDMPTPARTQLLWPYQYDRVLGQSPVRVVVLIGLSVLAGAAAVWAHRTTVEPAPGFPLQYAPPPGLGPVQCEYIRTEAVPKDGLTATLFYLAERKLVDLRQVNEKQWNVTGIAKPADWADVDQVSVAVGSALKVIGQGTEFEAKKTATAGKKLSKAKTDMAEAVREWATEDGLVVARRKELWVRAANAVAAILMVCGFFRWGFPITLWALPFVVFFLLSVRSWSAGVGTRRTEAGRQLWSQAGGFHRLLATDSAETRFDFAARKDLYTAYVPFAVAAGVAALWAQKYQTATGAVAPQPDWYHSSSNSTRDSASFSGSSGPNFDSFESALSSSIGAYTASQSSSSSSGSSSSSSSGGGGGGGGGGGSW</sequence>
<dbReference type="InterPro" id="IPR018702">
    <property type="entry name" value="DUF2207"/>
</dbReference>
<keyword evidence="6" id="KW-1185">Reference proteome</keyword>
<feature type="compositionally biased region" description="Gly residues" evidence="1">
    <location>
        <begin position="590"/>
        <end position="603"/>
    </location>
</feature>
<dbReference type="EMBL" id="JAANOW010000001">
    <property type="protein sequence ID" value="NIH95912.1"/>
    <property type="molecule type" value="Genomic_DNA"/>
</dbReference>
<feature type="domain" description="Predicted membrane protein YciQ-like C-terminal" evidence="4">
    <location>
        <begin position="296"/>
        <end position="522"/>
    </location>
</feature>
<organism evidence="5 6">
    <name type="scientific">Mycolicibacterium fluoranthenivorans</name>
    <dbReference type="NCBI Taxonomy" id="258505"/>
    <lineage>
        <taxon>Bacteria</taxon>
        <taxon>Bacillati</taxon>
        <taxon>Actinomycetota</taxon>
        <taxon>Actinomycetes</taxon>
        <taxon>Mycobacteriales</taxon>
        <taxon>Mycobacteriaceae</taxon>
        <taxon>Mycolicibacterium</taxon>
    </lineage>
</organism>
<protein>
    <submittedName>
        <fullName evidence="5">Putative membrane protein YgcG</fullName>
    </submittedName>
</protein>
<dbReference type="RefSeq" id="WP_167159239.1">
    <property type="nucleotide sequence ID" value="NZ_JAANOW010000001.1"/>
</dbReference>
<feature type="transmembrane region" description="Helical" evidence="2">
    <location>
        <begin position="502"/>
        <end position="520"/>
    </location>
</feature>